<feature type="transmembrane region" description="Helical" evidence="2">
    <location>
        <begin position="546"/>
        <end position="572"/>
    </location>
</feature>
<feature type="compositionally biased region" description="Polar residues" evidence="1">
    <location>
        <begin position="326"/>
        <end position="359"/>
    </location>
</feature>
<feature type="region of interest" description="Disordered" evidence="1">
    <location>
        <begin position="19"/>
        <end position="158"/>
    </location>
</feature>
<evidence type="ECO:0000256" key="1">
    <source>
        <dbReference type="SAM" id="MobiDB-lite"/>
    </source>
</evidence>
<feature type="compositionally biased region" description="Polar residues" evidence="1">
    <location>
        <begin position="233"/>
        <end position="255"/>
    </location>
</feature>
<feature type="region of interest" description="Disordered" evidence="1">
    <location>
        <begin position="279"/>
        <end position="368"/>
    </location>
</feature>
<accession>A0AAE0GSB5</accession>
<proteinExistence type="predicted"/>
<gene>
    <name evidence="3" type="ORF">CYMTET_8806</name>
</gene>
<comment type="caution">
    <text evidence="3">The sequence shown here is derived from an EMBL/GenBank/DDBJ whole genome shotgun (WGS) entry which is preliminary data.</text>
</comment>
<sequence length="696" mass="74495">MKKIKQLGRFLGKVVRVDVQPFGRRSTSPELERPRPQDVPEPSGTARRRRTVSLPPHLATATLQSMKPLSTVEEKSSVECDNVTRNAHTEENQIAQQRASQKSQKPVPPTRAATRPRRRRTVSLPSRKDFGHAVTDQEVPPVDSPSEGSGAGVDEAVAARDDSYVDALPASSYLPVSVSSAPEVVPDEYFNHEDATDDPTGDMPSSSSETRDAEKKDSGLKRGFLPPPKPQAHSKNPTGSSPTSEVPADSRSTSLEPDGSVCLEPLEASAVGNASPVAEASLDSSAVSIASSDSQAYSGSYPAAHQEPLEGAEILPPVAGDEAASVLTTCSENNSLPPSSRAAMSQESAGSPKDTQSRTTELEVPTVNIRDQISPTVYIRTPPLKRSLSDPSLTSSVDPYLIRHVDPSITAGKTLYTQRFPREPAHADGEVSPGAEHGSAGPSTSTAQPRGSTGDSATSPPSLQYGRGARDDGGFPGPSVVLRCEEFAKTTQIRAQHAFRHGKALAWSAANKVYEGKGAAKEQLGVLVGDTVYLRAALKHLEWEDVAVVGGAGLALWAWYVGMMDAFAYAVLRSYWDVLRAVVDGFVFTFANLHILVFWAPQFLHSTVLTCLLGAIPVTRPMWVFPPIWWMLWGGFKALGGTALAFVLAFIAAHSPENKGKVNALQQLGSSGMLVMVFSFGIRTIHAAFNCIAYLM</sequence>
<feature type="compositionally biased region" description="Basic and acidic residues" evidence="1">
    <location>
        <begin position="209"/>
        <end position="220"/>
    </location>
</feature>
<keyword evidence="2" id="KW-0812">Transmembrane</keyword>
<feature type="compositionally biased region" description="Low complexity" evidence="1">
    <location>
        <begin position="280"/>
        <end position="296"/>
    </location>
</feature>
<feature type="compositionally biased region" description="Low complexity" evidence="1">
    <location>
        <begin position="175"/>
        <end position="184"/>
    </location>
</feature>
<feature type="region of interest" description="Disordered" evidence="1">
    <location>
        <begin position="424"/>
        <end position="473"/>
    </location>
</feature>
<organism evidence="3 4">
    <name type="scientific">Cymbomonas tetramitiformis</name>
    <dbReference type="NCBI Taxonomy" id="36881"/>
    <lineage>
        <taxon>Eukaryota</taxon>
        <taxon>Viridiplantae</taxon>
        <taxon>Chlorophyta</taxon>
        <taxon>Pyramimonadophyceae</taxon>
        <taxon>Pyramimonadales</taxon>
        <taxon>Pyramimonadaceae</taxon>
        <taxon>Cymbomonas</taxon>
    </lineage>
</organism>
<feature type="compositionally biased region" description="Polar residues" evidence="1">
    <location>
        <begin position="441"/>
        <end position="462"/>
    </location>
</feature>
<keyword evidence="2" id="KW-0472">Membrane</keyword>
<keyword evidence="4" id="KW-1185">Reference proteome</keyword>
<reference evidence="3 4" key="1">
    <citation type="journal article" date="2015" name="Genome Biol. Evol.">
        <title>Comparative Genomics of a Bacterivorous Green Alga Reveals Evolutionary Causalities and Consequences of Phago-Mixotrophic Mode of Nutrition.</title>
        <authorList>
            <person name="Burns J.A."/>
            <person name="Paasch A."/>
            <person name="Narechania A."/>
            <person name="Kim E."/>
        </authorList>
    </citation>
    <scope>NUCLEOTIDE SEQUENCE [LARGE SCALE GENOMIC DNA]</scope>
    <source>
        <strain evidence="3 4">PLY_AMNH</strain>
    </source>
</reference>
<feature type="transmembrane region" description="Helical" evidence="2">
    <location>
        <begin position="628"/>
        <end position="653"/>
    </location>
</feature>
<feature type="compositionally biased region" description="Polar residues" evidence="1">
    <location>
        <begin position="92"/>
        <end position="104"/>
    </location>
</feature>
<evidence type="ECO:0000256" key="2">
    <source>
        <dbReference type="SAM" id="Phobius"/>
    </source>
</evidence>
<evidence type="ECO:0000313" key="4">
    <source>
        <dbReference type="Proteomes" id="UP001190700"/>
    </source>
</evidence>
<name>A0AAE0GSB5_9CHLO</name>
<protein>
    <submittedName>
        <fullName evidence="3">Uncharacterized protein</fullName>
    </submittedName>
</protein>
<dbReference type="AlphaFoldDB" id="A0AAE0GSB5"/>
<feature type="transmembrane region" description="Helical" evidence="2">
    <location>
        <begin position="673"/>
        <end position="695"/>
    </location>
</feature>
<keyword evidence="2" id="KW-1133">Transmembrane helix</keyword>
<feature type="region of interest" description="Disordered" evidence="1">
    <location>
        <begin position="173"/>
        <end position="267"/>
    </location>
</feature>
<dbReference type="Proteomes" id="UP001190700">
    <property type="component" value="Unassembled WGS sequence"/>
</dbReference>
<evidence type="ECO:0000313" key="3">
    <source>
        <dbReference type="EMBL" id="KAK3283495.1"/>
    </source>
</evidence>
<dbReference type="EMBL" id="LGRX02002744">
    <property type="protein sequence ID" value="KAK3283495.1"/>
    <property type="molecule type" value="Genomic_DNA"/>
</dbReference>